<dbReference type="Proteomes" id="UP001329915">
    <property type="component" value="Chromosome"/>
</dbReference>
<name>A0AAU0UP07_9FIRM</name>
<sequence>MVITNDVKAVIEQAPFVPITTVSADGQPHLIVVGKVKEVRDDDILVFGIYKMETTQQNITDNGLMQVGIAATDDGPKGFRLSGKACVEGKEVLFKTEKVESLL</sequence>
<dbReference type="InterPro" id="IPR011576">
    <property type="entry name" value="Pyridox_Oxase_N"/>
</dbReference>
<dbReference type="Gene3D" id="2.30.110.10">
    <property type="entry name" value="Electron Transport, Fmn-binding Protein, Chain A"/>
    <property type="match status" value="1"/>
</dbReference>
<keyword evidence="3" id="KW-1185">Reference proteome</keyword>
<dbReference type="InterPro" id="IPR012349">
    <property type="entry name" value="Split_barrel_FMN-bd"/>
</dbReference>
<organism evidence="2 3">
    <name type="scientific">Metallumcola ferriviriculae</name>
    <dbReference type="NCBI Taxonomy" id="3039180"/>
    <lineage>
        <taxon>Bacteria</taxon>
        <taxon>Bacillati</taxon>
        <taxon>Bacillota</taxon>
        <taxon>Clostridia</taxon>
        <taxon>Neomoorellales</taxon>
        <taxon>Desulfitibacteraceae</taxon>
        <taxon>Metallumcola</taxon>
    </lineage>
</organism>
<evidence type="ECO:0000313" key="2">
    <source>
        <dbReference type="EMBL" id="WRO22097.1"/>
    </source>
</evidence>
<evidence type="ECO:0000313" key="3">
    <source>
        <dbReference type="Proteomes" id="UP001329915"/>
    </source>
</evidence>
<dbReference type="RefSeq" id="WP_366921515.1">
    <property type="nucleotide sequence ID" value="NZ_CP121694.1"/>
</dbReference>
<reference evidence="2 3" key="1">
    <citation type="submission" date="2023-04" db="EMBL/GenBank/DDBJ databases">
        <authorList>
            <person name="Hsu D."/>
        </authorList>
    </citation>
    <scope>NUCLEOTIDE SEQUENCE [LARGE SCALE GENOMIC DNA]</scope>
    <source>
        <strain evidence="2 3">MK1</strain>
    </source>
</reference>
<dbReference type="Pfam" id="PF01243">
    <property type="entry name" value="PNPOx_N"/>
    <property type="match status" value="1"/>
</dbReference>
<proteinExistence type="predicted"/>
<dbReference type="AlphaFoldDB" id="A0AAU0UP07"/>
<dbReference type="EMBL" id="CP121694">
    <property type="protein sequence ID" value="WRO22097.1"/>
    <property type="molecule type" value="Genomic_DNA"/>
</dbReference>
<dbReference type="SUPFAM" id="SSF50475">
    <property type="entry name" value="FMN-binding split barrel"/>
    <property type="match status" value="1"/>
</dbReference>
<accession>A0AAU0UP07</accession>
<gene>
    <name evidence="2" type="ORF">MFMK1_001920</name>
</gene>
<feature type="domain" description="Pyridoxamine 5'-phosphate oxidase N-terminal" evidence="1">
    <location>
        <begin position="4"/>
        <end position="88"/>
    </location>
</feature>
<dbReference type="KEGG" id="dbc:MFMK1_001920"/>
<protein>
    <submittedName>
        <fullName evidence="2">Pyridoxamine 5'-phosphate oxidase family protein</fullName>
    </submittedName>
</protein>
<evidence type="ECO:0000259" key="1">
    <source>
        <dbReference type="Pfam" id="PF01243"/>
    </source>
</evidence>